<accession>A0A8H3FIC5</accession>
<dbReference type="AlphaFoldDB" id="A0A8H3FIC5"/>
<feature type="signal peptide" evidence="1">
    <location>
        <begin position="1"/>
        <end position="20"/>
    </location>
</feature>
<protein>
    <recommendedName>
        <fullName evidence="4">Lysine-specific metallo-endopeptidase domain-containing protein</fullName>
    </recommendedName>
</protein>
<reference evidence="2" key="1">
    <citation type="submission" date="2021-03" db="EMBL/GenBank/DDBJ databases">
        <authorList>
            <person name="Tagirdzhanova G."/>
        </authorList>
    </citation>
    <scope>NUCLEOTIDE SEQUENCE</scope>
</reference>
<feature type="chain" id="PRO_5034865409" description="Lysine-specific metallo-endopeptidase domain-containing protein" evidence="1">
    <location>
        <begin position="21"/>
        <end position="274"/>
    </location>
</feature>
<dbReference type="Gene3D" id="3.40.390.10">
    <property type="entry name" value="Collagenase (Catalytic Domain)"/>
    <property type="match status" value="1"/>
</dbReference>
<comment type="caution">
    <text evidence="2">The sequence shown here is derived from an EMBL/GenBank/DDBJ whole genome shotgun (WGS) entry which is preliminary data.</text>
</comment>
<sequence>MHFLSSLALATSTCLVLANAVPLQGTSATPSLLARNRLSKRTNPIIGEGIDTTDPDRGAKLLPREGLPQSGAFDNVQQMLNYALTATNYGINSDSEIFTHYFLESHRDRVKRILQKLSGNLKESGADELGQITFQGVDTPNNGDDAGCAKQGTIMYTEYYDTEAPVTVVCEDAWVYPDRDDAEACDSDEMSDELRILASIVVHEYTHWDWFLKSIHGGEIVDTHGTEEASGYGLTNVYYDLDKKYALYNADSYAWYLTEVFWSVLCAKSFKAPD</sequence>
<evidence type="ECO:0000256" key="1">
    <source>
        <dbReference type="SAM" id="SignalP"/>
    </source>
</evidence>
<proteinExistence type="predicted"/>
<dbReference type="Proteomes" id="UP000664521">
    <property type="component" value="Unassembled WGS sequence"/>
</dbReference>
<dbReference type="EMBL" id="CAJPDS010000030">
    <property type="protein sequence ID" value="CAF9922468.1"/>
    <property type="molecule type" value="Genomic_DNA"/>
</dbReference>
<dbReference type="InterPro" id="IPR024079">
    <property type="entry name" value="MetalloPept_cat_dom_sf"/>
</dbReference>
<keyword evidence="1" id="KW-0732">Signal</keyword>
<dbReference type="GO" id="GO:0008237">
    <property type="term" value="F:metallopeptidase activity"/>
    <property type="evidence" value="ECO:0007669"/>
    <property type="project" value="InterPro"/>
</dbReference>
<keyword evidence="3" id="KW-1185">Reference proteome</keyword>
<dbReference type="SUPFAM" id="SSF55486">
    <property type="entry name" value="Metalloproteases ('zincins'), catalytic domain"/>
    <property type="match status" value="1"/>
</dbReference>
<evidence type="ECO:0000313" key="2">
    <source>
        <dbReference type="EMBL" id="CAF9922468.1"/>
    </source>
</evidence>
<evidence type="ECO:0000313" key="3">
    <source>
        <dbReference type="Proteomes" id="UP000664521"/>
    </source>
</evidence>
<dbReference type="OrthoDB" id="5357726at2759"/>
<organism evidence="2 3">
    <name type="scientific">Heterodermia speciosa</name>
    <dbReference type="NCBI Taxonomy" id="116794"/>
    <lineage>
        <taxon>Eukaryota</taxon>
        <taxon>Fungi</taxon>
        <taxon>Dikarya</taxon>
        <taxon>Ascomycota</taxon>
        <taxon>Pezizomycotina</taxon>
        <taxon>Lecanoromycetes</taxon>
        <taxon>OSLEUM clade</taxon>
        <taxon>Lecanoromycetidae</taxon>
        <taxon>Caliciales</taxon>
        <taxon>Physciaceae</taxon>
        <taxon>Heterodermia</taxon>
    </lineage>
</organism>
<name>A0A8H3FIC5_9LECA</name>
<evidence type="ECO:0008006" key="4">
    <source>
        <dbReference type="Google" id="ProtNLM"/>
    </source>
</evidence>
<gene>
    <name evidence="2" type="ORF">HETSPECPRED_005081</name>
</gene>